<dbReference type="InterPro" id="IPR010148">
    <property type="entry name" value="CRISPR-assoc_prot_CT1975"/>
</dbReference>
<comment type="caution">
    <text evidence="1">The sequence shown here is derived from an EMBL/GenBank/DDBJ whole genome shotgun (WGS) entry which is preliminary data.</text>
</comment>
<protein>
    <submittedName>
        <fullName evidence="1">CRISPR-associated protein, Cse4 family</fullName>
    </submittedName>
</protein>
<dbReference type="RefSeq" id="WP_068458875.1">
    <property type="nucleotide sequence ID" value="NZ_LMTR01000004.1"/>
</dbReference>
<dbReference type="NCBIfam" id="TIGR01869">
    <property type="entry name" value="casC_Cse4"/>
    <property type="match status" value="1"/>
</dbReference>
<dbReference type="AlphaFoldDB" id="A0A109BQG7"/>
<keyword evidence="2" id="KW-1185">Reference proteome</keyword>
<dbReference type="OrthoDB" id="5291250at2"/>
<dbReference type="Pfam" id="PF09344">
    <property type="entry name" value="Cas_CT1975"/>
    <property type="match status" value="1"/>
</dbReference>
<proteinExistence type="predicted"/>
<name>A0A109BQG7_HYPSL</name>
<evidence type="ECO:0000313" key="1">
    <source>
        <dbReference type="EMBL" id="KWT72785.1"/>
    </source>
</evidence>
<reference evidence="1 2" key="1">
    <citation type="submission" date="2015-10" db="EMBL/GenBank/DDBJ databases">
        <title>Transcriptomic analysis of a linuron degrading triple-species bacterial consortium.</title>
        <authorList>
            <person name="Albers P."/>
        </authorList>
    </citation>
    <scope>NUCLEOTIDE SEQUENCE [LARGE SCALE GENOMIC DNA]</scope>
    <source>
        <strain evidence="1 2">WDL6</strain>
    </source>
</reference>
<dbReference type="EMBL" id="LMTR01000004">
    <property type="protein sequence ID" value="KWT72785.1"/>
    <property type="molecule type" value="Genomic_DNA"/>
</dbReference>
<sequence>MTKFIQAHVLTVYAPSNLNRDDTGRPKCAQFGGVNRLRISSQALKRAIRTSDAFKARVGNNRGERTQRLGEAIRQHLTGKNVEAEKAKTIARDIAGVFGKIKDAKAEDKEKRDISTYIEQLAFVSADERAEAMAWADRLAAGESLPEKAQDRVAALLKQADGATDIAMFGRMLADNPEFNREAAVQIAHAITTHRVDVEDDFYTAVDDLKRPAEDAGAGFIGELGFGSGVFYVYVCIDRELLKNNLAGDEALTQQSIAALLEGLAKSSPTGKQASFASRAHASYMRIEKGTQQPRSLAAAFLKPVRGEDLLEGSVKNLETLAVKMNEAYGRCFEHELAMNVAAGAGEKTVSLEALIDFATTE</sequence>
<gene>
    <name evidence="1" type="ORF">APY04_0052</name>
</gene>
<dbReference type="PATRIC" id="fig|121290.4.peg.825"/>
<organism evidence="1 2">
    <name type="scientific">Hyphomicrobium sulfonivorans</name>
    <dbReference type="NCBI Taxonomy" id="121290"/>
    <lineage>
        <taxon>Bacteria</taxon>
        <taxon>Pseudomonadati</taxon>
        <taxon>Pseudomonadota</taxon>
        <taxon>Alphaproteobacteria</taxon>
        <taxon>Hyphomicrobiales</taxon>
        <taxon>Hyphomicrobiaceae</taxon>
        <taxon>Hyphomicrobium</taxon>
    </lineage>
</organism>
<evidence type="ECO:0000313" key="2">
    <source>
        <dbReference type="Proteomes" id="UP000059074"/>
    </source>
</evidence>
<accession>A0A109BQG7</accession>
<dbReference type="Proteomes" id="UP000059074">
    <property type="component" value="Unassembled WGS sequence"/>
</dbReference>
<dbReference type="STRING" id="121290.APY04_0052"/>